<dbReference type="Proteomes" id="UP000033572">
    <property type="component" value="Unassembled WGS sequence"/>
</dbReference>
<dbReference type="SUPFAM" id="SSF56112">
    <property type="entry name" value="Protein kinase-like (PK-like)"/>
    <property type="match status" value="1"/>
</dbReference>
<reference evidence="2 3" key="1">
    <citation type="submission" date="2015-02" db="EMBL/GenBank/DDBJ databases">
        <title>Draft genome sequences of ten Microbacterium spp. with emphasis on heavy metal contaminated environments.</title>
        <authorList>
            <person name="Corretto E."/>
        </authorList>
    </citation>
    <scope>NUCLEOTIDE SEQUENCE [LARGE SCALE GENOMIC DNA]</scope>
    <source>
        <strain evidence="2 3">DSM 12966</strain>
    </source>
</reference>
<keyword evidence="2" id="KW-0808">Transferase</keyword>
<dbReference type="GO" id="GO:0016740">
    <property type="term" value="F:transferase activity"/>
    <property type="evidence" value="ECO:0007669"/>
    <property type="project" value="UniProtKB-KW"/>
</dbReference>
<evidence type="ECO:0000313" key="3">
    <source>
        <dbReference type="Proteomes" id="UP000033572"/>
    </source>
</evidence>
<dbReference type="InterPro" id="IPR002575">
    <property type="entry name" value="Aminoglycoside_PTrfase"/>
</dbReference>
<accession>A0A0F0KS64</accession>
<dbReference type="EMBL" id="JYIU01000035">
    <property type="protein sequence ID" value="KJL23698.1"/>
    <property type="molecule type" value="Genomic_DNA"/>
</dbReference>
<name>A0A0F0KS64_9MICO</name>
<feature type="domain" description="Aminoglycoside phosphotransferase" evidence="1">
    <location>
        <begin position="45"/>
        <end position="184"/>
    </location>
</feature>
<evidence type="ECO:0000259" key="1">
    <source>
        <dbReference type="Pfam" id="PF01636"/>
    </source>
</evidence>
<dbReference type="Pfam" id="PF01636">
    <property type="entry name" value="APH"/>
    <property type="match status" value="1"/>
</dbReference>
<protein>
    <submittedName>
        <fullName evidence="2">Phosphotransferase enzyme family protein</fullName>
    </submittedName>
</protein>
<dbReference type="RefSeq" id="WP_341853352.1">
    <property type="nucleotide sequence ID" value="NZ_CP031425.1"/>
</dbReference>
<dbReference type="PATRIC" id="fig|104336.4.peg.1062"/>
<sequence length="260" mass="27669">MTSCCDAGTLELDAVFLSRRSTPWSFLARKHSGEWIKVSASPVKGTTEAAVLRALGQRYGGNVPRVLGACESCGAIEMADVGIAAVAPDFEHASMLCAEMCRFLLGSAAFGALPLVSPESLAQALSSIARTDSRLVEAAARVKGIAEASSIEDWTTEVIHGDFHRGNVHRSLAGEIVILDWSDSARMLVPPRSSATFGLTCQLMLQAKGLCDLFEATDVELARLHDPQHLELLKHSATQAVTTTLVRLGASDPVPSTVVR</sequence>
<evidence type="ECO:0000313" key="2">
    <source>
        <dbReference type="EMBL" id="KJL23698.1"/>
    </source>
</evidence>
<organism evidence="2 3">
    <name type="scientific">Microbacterium foliorum</name>
    <dbReference type="NCBI Taxonomy" id="104336"/>
    <lineage>
        <taxon>Bacteria</taxon>
        <taxon>Bacillati</taxon>
        <taxon>Actinomycetota</taxon>
        <taxon>Actinomycetes</taxon>
        <taxon>Micrococcales</taxon>
        <taxon>Microbacteriaceae</taxon>
        <taxon>Microbacterium</taxon>
    </lineage>
</organism>
<proteinExistence type="predicted"/>
<dbReference type="InterPro" id="IPR011009">
    <property type="entry name" value="Kinase-like_dom_sf"/>
</dbReference>
<keyword evidence="3" id="KW-1185">Reference proteome</keyword>
<comment type="caution">
    <text evidence="2">The sequence shown here is derived from an EMBL/GenBank/DDBJ whole genome shotgun (WGS) entry which is preliminary data.</text>
</comment>
<gene>
    <name evidence="2" type="ORF">RN50_01038</name>
</gene>
<dbReference type="AlphaFoldDB" id="A0A0F0KS64"/>
<dbReference type="GeneID" id="94446074"/>